<dbReference type="GO" id="GO:0004519">
    <property type="term" value="F:endonuclease activity"/>
    <property type="evidence" value="ECO:0007669"/>
    <property type="project" value="UniProtKB-KW"/>
</dbReference>
<sequence>MLAWVALSCNCTQAGAEKKAALADALTSYLPRTLEALENGLIDEGMASKVFEATACASREVAAEVDSRLTFENKNPGSLRRMANSLLMRVDPEGYEQRRRAKTAARMLEIRHGDHGSSTLFAELPSDRAQAIYALCDRYALDKKRQGDMRTTDQLRADGLVELCLGGECGGKPTAQVFVYIDLPTLMGLRNNPAELAGCGEISPEMAREIAFDPNSVWNRIVSEPMTGLPVDMGRKSYRPSAGMRKYVQVLHRTCYLPGCFRPAQYSDLDHIQPWSEGGGTDKINFRPFCRVHHGLCDEPGWEFHTDDDGTITVTTPDGRTYTEKPTGFC</sequence>
<comment type="caution">
    <text evidence="2">The sequence shown here is derived from an EMBL/GenBank/DDBJ whole genome shotgun (WGS) entry which is preliminary data.</text>
</comment>
<evidence type="ECO:0000259" key="1">
    <source>
        <dbReference type="SMART" id="SM00507"/>
    </source>
</evidence>
<protein>
    <submittedName>
        <fullName evidence="2">HNH endonuclease signature motif containing protein</fullName>
    </submittedName>
</protein>
<keyword evidence="2" id="KW-0540">Nuclease</keyword>
<dbReference type="Proteomes" id="UP001501116">
    <property type="component" value="Unassembled WGS sequence"/>
</dbReference>
<name>A0ABN2Q980_9PSEU</name>
<dbReference type="CDD" id="cd00085">
    <property type="entry name" value="HNHc"/>
    <property type="match status" value="1"/>
</dbReference>
<dbReference type="InterPro" id="IPR003615">
    <property type="entry name" value="HNH_nuc"/>
</dbReference>
<accession>A0ABN2Q980</accession>
<evidence type="ECO:0000313" key="2">
    <source>
        <dbReference type="EMBL" id="GAA1945748.1"/>
    </source>
</evidence>
<organism evidence="2 3">
    <name type="scientific">Amycolatopsis minnesotensis</name>
    <dbReference type="NCBI Taxonomy" id="337894"/>
    <lineage>
        <taxon>Bacteria</taxon>
        <taxon>Bacillati</taxon>
        <taxon>Actinomycetota</taxon>
        <taxon>Actinomycetes</taxon>
        <taxon>Pseudonocardiales</taxon>
        <taxon>Pseudonocardiaceae</taxon>
        <taxon>Amycolatopsis</taxon>
    </lineage>
</organism>
<proteinExistence type="predicted"/>
<keyword evidence="3" id="KW-1185">Reference proteome</keyword>
<feature type="domain" description="HNH nuclease" evidence="1">
    <location>
        <begin position="245"/>
        <end position="295"/>
    </location>
</feature>
<dbReference type="InterPro" id="IPR003870">
    <property type="entry name" value="DUF222"/>
</dbReference>
<dbReference type="EMBL" id="BAAANN010000004">
    <property type="protein sequence ID" value="GAA1945748.1"/>
    <property type="molecule type" value="Genomic_DNA"/>
</dbReference>
<dbReference type="SMART" id="SM00507">
    <property type="entry name" value="HNHc"/>
    <property type="match status" value="1"/>
</dbReference>
<gene>
    <name evidence="2" type="ORF">GCM10009754_11950</name>
</gene>
<keyword evidence="2" id="KW-0255">Endonuclease</keyword>
<evidence type="ECO:0000313" key="3">
    <source>
        <dbReference type="Proteomes" id="UP001501116"/>
    </source>
</evidence>
<dbReference type="Pfam" id="PF02720">
    <property type="entry name" value="DUF222"/>
    <property type="match status" value="1"/>
</dbReference>
<reference evidence="2 3" key="1">
    <citation type="journal article" date="2019" name="Int. J. Syst. Evol. Microbiol.">
        <title>The Global Catalogue of Microorganisms (GCM) 10K type strain sequencing project: providing services to taxonomists for standard genome sequencing and annotation.</title>
        <authorList>
            <consortium name="The Broad Institute Genomics Platform"/>
            <consortium name="The Broad Institute Genome Sequencing Center for Infectious Disease"/>
            <person name="Wu L."/>
            <person name="Ma J."/>
        </authorList>
    </citation>
    <scope>NUCLEOTIDE SEQUENCE [LARGE SCALE GENOMIC DNA]</scope>
    <source>
        <strain evidence="2 3">JCM 14545</strain>
    </source>
</reference>
<keyword evidence="2" id="KW-0378">Hydrolase</keyword>